<gene>
    <name evidence="1" type="ORF">ONZ43_g4091</name>
</gene>
<evidence type="ECO:0000313" key="2">
    <source>
        <dbReference type="Proteomes" id="UP001153334"/>
    </source>
</evidence>
<dbReference type="EMBL" id="JAPESX010001052">
    <property type="protein sequence ID" value="KAJ8117953.1"/>
    <property type="molecule type" value="Genomic_DNA"/>
</dbReference>
<dbReference type="Proteomes" id="UP001153334">
    <property type="component" value="Unassembled WGS sequence"/>
</dbReference>
<accession>A0ACC2IS30</accession>
<proteinExistence type="predicted"/>
<comment type="caution">
    <text evidence="1">The sequence shown here is derived from an EMBL/GenBank/DDBJ whole genome shotgun (WGS) entry which is preliminary data.</text>
</comment>
<keyword evidence="2" id="KW-1185">Reference proteome</keyword>
<organism evidence="1 2">
    <name type="scientific">Nemania bipapillata</name>
    <dbReference type="NCBI Taxonomy" id="110536"/>
    <lineage>
        <taxon>Eukaryota</taxon>
        <taxon>Fungi</taxon>
        <taxon>Dikarya</taxon>
        <taxon>Ascomycota</taxon>
        <taxon>Pezizomycotina</taxon>
        <taxon>Sordariomycetes</taxon>
        <taxon>Xylariomycetidae</taxon>
        <taxon>Xylariales</taxon>
        <taxon>Xylariaceae</taxon>
        <taxon>Nemania</taxon>
    </lineage>
</organism>
<evidence type="ECO:0000313" key="1">
    <source>
        <dbReference type="EMBL" id="KAJ8117953.1"/>
    </source>
</evidence>
<name>A0ACC2IS30_9PEZI</name>
<protein>
    <submittedName>
        <fullName evidence="1">Uncharacterized protein</fullName>
    </submittedName>
</protein>
<sequence length="404" mass="45697">MCGNSEMGWDEFIRGIAECENRLNRSGQRGGDKLFLPNSWRALALDRTRKHFHNHRKFSFLELLEMFYYTRSSKPRDKLFALLNMGYDTGIGREAFNPDYDSTEQIILARYAKQFVEDGLVLDLLYRAGTDKGSDFCSWIPDLMNQQRKTQYPPTISTWEAAGPGSQRGFRAAQFLPQARLRGDITIGDHVTPVLGIVGIVLDSIQSCHPLEIGSRDTGIQFSNTLRDLRRYISHLDFYPNAGKNWKEELLIKCLIGDAIRPQNNAHGPLSSQSQQTRPLEWPEGFEQEVLAVKPNQNAHEYAAKSPGSLAVIDQFWQTAANFTSRIPNATVCITEKGYMGIVPGSAVPGDKIFVAHGAKVPFVLKKNTDMAFYRLVGECYMHGLMYHDDHKAGKFKQEEVRIV</sequence>
<reference evidence="1" key="1">
    <citation type="submission" date="2022-11" db="EMBL/GenBank/DDBJ databases">
        <title>Genome Sequence of Nemania bipapillata.</title>
        <authorList>
            <person name="Buettner E."/>
        </authorList>
    </citation>
    <scope>NUCLEOTIDE SEQUENCE</scope>
    <source>
        <strain evidence="1">CP14</strain>
    </source>
</reference>